<dbReference type="PIRSF" id="PIRSF005052">
    <property type="entry name" value="P-loopkin"/>
    <property type="match status" value="1"/>
</dbReference>
<dbReference type="Pfam" id="PF03668">
    <property type="entry name" value="RapZ-like_N"/>
    <property type="match status" value="1"/>
</dbReference>
<evidence type="ECO:0000259" key="5">
    <source>
        <dbReference type="Pfam" id="PF03668"/>
    </source>
</evidence>
<dbReference type="KEGG" id="dtp:JZK55_18790"/>
<dbReference type="SUPFAM" id="SSF52540">
    <property type="entry name" value="P-loop containing nucleoside triphosphate hydrolases"/>
    <property type="match status" value="1"/>
</dbReference>
<evidence type="ECO:0000256" key="4">
    <source>
        <dbReference type="HAMAP-Rule" id="MF_00636"/>
    </source>
</evidence>
<feature type="domain" description="RapZ C-terminal" evidence="6">
    <location>
        <begin position="192"/>
        <end position="311"/>
    </location>
</feature>
<dbReference type="PANTHER" id="PTHR30448:SF0">
    <property type="entry name" value="RNASE ADAPTER PROTEIN RAPZ"/>
    <property type="match status" value="1"/>
</dbReference>
<reference evidence="7 8" key="1">
    <citation type="submission" date="2020-03" db="EMBL/GenBank/DDBJ databases">
        <title>Complete genome sequences of two sulfur-disproportionating bacterial strains T55J and Mzg5.</title>
        <authorList>
            <person name="Umezawa K."/>
            <person name="Kojima H."/>
            <person name="Kato Y."/>
            <person name="Fukui M."/>
        </authorList>
    </citation>
    <scope>NUCLEOTIDE SEQUENCE [LARGE SCALE GENOMIC DNA]</scope>
    <source>
        <strain evidence="7 8">T55J</strain>
    </source>
</reference>
<sequence length="312" mass="35408">MGNRQEVKNKEMGIEDQNISPAAYSPSPYVVIVSGLSGAGKTVALRALEDIGFFCIDNLPVTLIESFLSTIKTKQGMEKIGISIDIREKEFLSDVYNILSSIKDRYKIEILFLEAEKNVMLRRYKETRRPHPVLSMRGEMDIETAIEEEITLLSVIRDAADRIIDTSTYTPHQLRHLITSLYGSLTEKQAVNISLISFGYKFGVPQNVDILFDVRFLPNPYFIPELKALKGTDPVVYDFVIKKKETKEFLSHITGLIDFLLPHYIREGRTYLVVGIGCTGGMHRSPAIVEEISKHLDKKHGIKSYVIHRDMV</sequence>
<dbReference type="InterPro" id="IPR027417">
    <property type="entry name" value="P-loop_NTPase"/>
</dbReference>
<dbReference type="InterPro" id="IPR053930">
    <property type="entry name" value="RapZ-like_N"/>
</dbReference>
<evidence type="ECO:0000313" key="7">
    <source>
        <dbReference type="EMBL" id="BCB96957.1"/>
    </source>
</evidence>
<dbReference type="GO" id="GO:0005524">
    <property type="term" value="F:ATP binding"/>
    <property type="evidence" value="ECO:0007669"/>
    <property type="project" value="UniProtKB-UniRule"/>
</dbReference>
<keyword evidence="3 4" id="KW-0342">GTP-binding</keyword>
<feature type="binding site" evidence="4">
    <location>
        <begin position="35"/>
        <end position="42"/>
    </location>
    <ligand>
        <name>ATP</name>
        <dbReference type="ChEBI" id="CHEBI:30616"/>
    </ligand>
</feature>
<dbReference type="InterPro" id="IPR005337">
    <property type="entry name" value="RapZ-like"/>
</dbReference>
<dbReference type="RefSeq" id="WP_207105933.1">
    <property type="nucleotide sequence ID" value="NZ_AP022873.1"/>
</dbReference>
<feature type="domain" description="RapZ-like N-terminal" evidence="5">
    <location>
        <begin position="30"/>
        <end position="180"/>
    </location>
</feature>
<name>A0A7G1H5F5_9BACT</name>
<organism evidence="7 8">
    <name type="scientific">Dissulfurispira thermophila</name>
    <dbReference type="NCBI Taxonomy" id="2715679"/>
    <lineage>
        <taxon>Bacteria</taxon>
        <taxon>Pseudomonadati</taxon>
        <taxon>Nitrospirota</taxon>
        <taxon>Thermodesulfovibrionia</taxon>
        <taxon>Thermodesulfovibrionales</taxon>
        <taxon>Dissulfurispiraceae</taxon>
        <taxon>Dissulfurispira</taxon>
    </lineage>
</organism>
<dbReference type="EMBL" id="AP022873">
    <property type="protein sequence ID" value="BCB96957.1"/>
    <property type="molecule type" value="Genomic_DNA"/>
</dbReference>
<keyword evidence="8" id="KW-1185">Reference proteome</keyword>
<evidence type="ECO:0000256" key="3">
    <source>
        <dbReference type="ARBA" id="ARBA00023134"/>
    </source>
</evidence>
<evidence type="ECO:0000256" key="2">
    <source>
        <dbReference type="ARBA" id="ARBA00022840"/>
    </source>
</evidence>
<evidence type="ECO:0000256" key="1">
    <source>
        <dbReference type="ARBA" id="ARBA00022741"/>
    </source>
</evidence>
<evidence type="ECO:0000313" key="8">
    <source>
        <dbReference type="Proteomes" id="UP000516360"/>
    </source>
</evidence>
<feature type="binding site" evidence="4">
    <location>
        <begin position="85"/>
        <end position="88"/>
    </location>
    <ligand>
        <name>GTP</name>
        <dbReference type="ChEBI" id="CHEBI:37565"/>
    </ligand>
</feature>
<dbReference type="InterPro" id="IPR053931">
    <property type="entry name" value="RapZ_C"/>
</dbReference>
<dbReference type="Pfam" id="PF22740">
    <property type="entry name" value="PapZ_C"/>
    <property type="match status" value="1"/>
</dbReference>
<dbReference type="Proteomes" id="UP000516360">
    <property type="component" value="Chromosome"/>
</dbReference>
<protein>
    <submittedName>
        <fullName evidence="7">Nucleotide-binding protein</fullName>
    </submittedName>
</protein>
<dbReference type="AlphaFoldDB" id="A0A7G1H5F5"/>
<dbReference type="GO" id="GO:0005525">
    <property type="term" value="F:GTP binding"/>
    <property type="evidence" value="ECO:0007669"/>
    <property type="project" value="UniProtKB-UniRule"/>
</dbReference>
<gene>
    <name evidence="7" type="ORF">JZK55_18790</name>
</gene>
<evidence type="ECO:0000259" key="6">
    <source>
        <dbReference type="Pfam" id="PF22740"/>
    </source>
</evidence>
<dbReference type="NCBIfam" id="NF003828">
    <property type="entry name" value="PRK05416.1"/>
    <property type="match status" value="1"/>
</dbReference>
<keyword evidence="1 4" id="KW-0547">Nucleotide-binding</keyword>
<dbReference type="PANTHER" id="PTHR30448">
    <property type="entry name" value="RNASE ADAPTER PROTEIN RAPZ"/>
    <property type="match status" value="1"/>
</dbReference>
<keyword evidence="2 4" id="KW-0067">ATP-binding</keyword>
<accession>A0A7G1H5F5</accession>
<dbReference type="HAMAP" id="MF_00636">
    <property type="entry name" value="RapZ_like"/>
    <property type="match status" value="1"/>
</dbReference>
<proteinExistence type="inferred from homology"/>